<gene>
    <name evidence="1" type="ORF">K488DRAFT_90712</name>
</gene>
<name>A0ACB8Q7F3_9AGAM</name>
<keyword evidence="2" id="KW-1185">Reference proteome</keyword>
<organism evidence="1 2">
    <name type="scientific">Vararia minispora EC-137</name>
    <dbReference type="NCBI Taxonomy" id="1314806"/>
    <lineage>
        <taxon>Eukaryota</taxon>
        <taxon>Fungi</taxon>
        <taxon>Dikarya</taxon>
        <taxon>Basidiomycota</taxon>
        <taxon>Agaricomycotina</taxon>
        <taxon>Agaricomycetes</taxon>
        <taxon>Russulales</taxon>
        <taxon>Lachnocladiaceae</taxon>
        <taxon>Vararia</taxon>
    </lineage>
</organism>
<accession>A0ACB8Q7F3</accession>
<dbReference type="Proteomes" id="UP000814128">
    <property type="component" value="Unassembled WGS sequence"/>
</dbReference>
<protein>
    <submittedName>
        <fullName evidence="1">Uncharacterized protein</fullName>
    </submittedName>
</protein>
<evidence type="ECO:0000313" key="1">
    <source>
        <dbReference type="EMBL" id="KAI0027570.1"/>
    </source>
</evidence>
<dbReference type="EMBL" id="MU273879">
    <property type="protein sequence ID" value="KAI0027570.1"/>
    <property type="molecule type" value="Genomic_DNA"/>
</dbReference>
<reference evidence="1" key="1">
    <citation type="submission" date="2021-02" db="EMBL/GenBank/DDBJ databases">
        <authorList>
            <consortium name="DOE Joint Genome Institute"/>
            <person name="Ahrendt S."/>
            <person name="Looney B.P."/>
            <person name="Miyauchi S."/>
            <person name="Morin E."/>
            <person name="Drula E."/>
            <person name="Courty P.E."/>
            <person name="Chicoki N."/>
            <person name="Fauchery L."/>
            <person name="Kohler A."/>
            <person name="Kuo A."/>
            <person name="Labutti K."/>
            <person name="Pangilinan J."/>
            <person name="Lipzen A."/>
            <person name="Riley R."/>
            <person name="Andreopoulos W."/>
            <person name="He G."/>
            <person name="Johnson J."/>
            <person name="Barry K.W."/>
            <person name="Grigoriev I.V."/>
            <person name="Nagy L."/>
            <person name="Hibbett D."/>
            <person name="Henrissat B."/>
            <person name="Matheny P.B."/>
            <person name="Labbe J."/>
            <person name="Martin F."/>
        </authorList>
    </citation>
    <scope>NUCLEOTIDE SEQUENCE</scope>
    <source>
        <strain evidence="1">EC-137</strain>
    </source>
</reference>
<sequence length="365" mass="39646">MDRLLSITPPPLRRQPETSGRSHSSSRHRRRSSSLRSSSSSTHQDASHIRTDEKAGSRDEKGKHPLRGQANLRWVYDESSGTWRRGVSRVRQGSASPAALSPPKSFAALCEEDQPHTQDQPYALVEADQSRPGAADLLTKSIRHESVKDASSSTATSTRNVLPLKVQRPVRHRSLAESVRAHLERTGVRHVTGAGLHAFRASTDFVRSSDEGAQVEKSGAPRPLEHDSHEGALQDSSRSDAHFPSRYGDHDDTSVLPPSSDDVRGPSGARTRLLTRLADARRALAETLTVVPEHTDTLGDHVVNVPSASSHSGGVSATDALDMQKMEVRLRARLVVAQSAVATVAGAETETDARESALRAQLRRK</sequence>
<proteinExistence type="predicted"/>
<reference evidence="1" key="2">
    <citation type="journal article" date="2022" name="New Phytol.">
        <title>Evolutionary transition to the ectomycorrhizal habit in the genomes of a hyperdiverse lineage of mushroom-forming fungi.</title>
        <authorList>
            <person name="Looney B."/>
            <person name="Miyauchi S."/>
            <person name="Morin E."/>
            <person name="Drula E."/>
            <person name="Courty P.E."/>
            <person name="Kohler A."/>
            <person name="Kuo A."/>
            <person name="LaButti K."/>
            <person name="Pangilinan J."/>
            <person name="Lipzen A."/>
            <person name="Riley R."/>
            <person name="Andreopoulos W."/>
            <person name="He G."/>
            <person name="Johnson J."/>
            <person name="Nolan M."/>
            <person name="Tritt A."/>
            <person name="Barry K.W."/>
            <person name="Grigoriev I.V."/>
            <person name="Nagy L.G."/>
            <person name="Hibbett D."/>
            <person name="Henrissat B."/>
            <person name="Matheny P.B."/>
            <person name="Labbe J."/>
            <person name="Martin F.M."/>
        </authorList>
    </citation>
    <scope>NUCLEOTIDE SEQUENCE</scope>
    <source>
        <strain evidence="1">EC-137</strain>
    </source>
</reference>
<comment type="caution">
    <text evidence="1">The sequence shown here is derived from an EMBL/GenBank/DDBJ whole genome shotgun (WGS) entry which is preliminary data.</text>
</comment>
<evidence type="ECO:0000313" key="2">
    <source>
        <dbReference type="Proteomes" id="UP000814128"/>
    </source>
</evidence>